<dbReference type="FunFam" id="3.40.50.720:FF:000039">
    <property type="entry name" value="Alcohol dehydrogenase AdhP"/>
    <property type="match status" value="1"/>
</dbReference>
<protein>
    <recommendedName>
        <fullName evidence="6">mannan endo-1,6-alpha-mannosidase</fullName>
        <ecNumber evidence="6">3.2.1.101</ecNumber>
    </recommendedName>
</protein>
<dbReference type="GO" id="GO:0008496">
    <property type="term" value="F:mannan endo-1,6-alpha-mannosidase activity"/>
    <property type="evidence" value="ECO:0007669"/>
    <property type="project" value="UniProtKB-EC"/>
</dbReference>
<evidence type="ECO:0000256" key="13">
    <source>
        <dbReference type="ARBA" id="ARBA00023136"/>
    </source>
</evidence>
<dbReference type="GO" id="GO:0016052">
    <property type="term" value="P:carbohydrate catabolic process"/>
    <property type="evidence" value="ECO:0007669"/>
    <property type="project" value="InterPro"/>
</dbReference>
<dbReference type="SUPFAM" id="SSF50129">
    <property type="entry name" value="GroES-like"/>
    <property type="match status" value="1"/>
</dbReference>
<evidence type="ECO:0000256" key="2">
    <source>
        <dbReference type="ARBA" id="ARBA00001947"/>
    </source>
</evidence>
<dbReference type="GeneID" id="43669202"/>
<dbReference type="InterPro" id="IPR013154">
    <property type="entry name" value="ADH-like_N"/>
</dbReference>
<keyword evidence="9 19" id="KW-0378">Hydrolase</keyword>
<dbReference type="InterPro" id="IPR005198">
    <property type="entry name" value="Glyco_hydro_76"/>
</dbReference>
<sequence>MLSHYTGMNPGDTPGVLPPPYYWWEAGAMFNSLIDYWYYTGDDRWNDMIMEAVTFQAGDDATFMPANQTHAEGNDDQAFWAFAAMSAAERNFPNPPEGQPGWLAMVQAVFNTQVARWSPETCGGGLRWQIFTFNNGYHYKNTIANGCFFNLAARLARYTGNHTYADWAIRAWDWTESVGFITDDYLFLDGADELKNCSEFNYLQWTYNSGVYLFGAASMYNLTDGDPIWKERTQRILDATKVYFHNDVLYERACEPINTCQVDQRSFKGYLARWMAASAQVAPFIFDQVMPKLRTSASAAARTCTGGSDHSTCGMKWTSGQWDESDDVGVQMSSLEVIQATLVGGVDPPLTADNGGTSKGDPSGGIKPANAQPHTRRMTTSTANRAGAGILTILMSLLIFYTAGVVVNEGPNFEVRVEMVPVPEPGPDDILIRLNITGICSSDLHMMQGDLGTPPMSTFGVRSPGHEGAGIVVKVGANVKNFKLGDRAGVKPLLDTCGACELCWGDKETYCRTAIHAGLMAPGTYQQYIVSPARYASPIPDGVPDEIAAPIMCSASTIYRSLTESGLKPGHWAVFPGGGGGVGIQGVQLAKAMGMRPVVVDAGESKRALALEMGAEVFVDFMETSDPAAAVIKATDGVGAHGVFVTAPAAYRTALSYVGNRIGAVVMCIGLGPTGAMNIGGDPNAFIFKNLTIKGTLVGSRQDTVAALDFARRGKLQQICEVYPIDRLPEAVEKLRKGQATGRMAVDFNK</sequence>
<evidence type="ECO:0000256" key="12">
    <source>
        <dbReference type="ARBA" id="ARBA00023027"/>
    </source>
</evidence>
<dbReference type="EC" id="3.2.1.101" evidence="6"/>
<evidence type="ECO:0000256" key="15">
    <source>
        <dbReference type="ARBA" id="ARBA00023295"/>
    </source>
</evidence>
<dbReference type="Gene3D" id="1.50.10.20">
    <property type="match status" value="1"/>
</dbReference>
<dbReference type="GO" id="GO:0004022">
    <property type="term" value="F:alcohol dehydrogenase (NAD+) activity"/>
    <property type="evidence" value="ECO:0007669"/>
    <property type="project" value="UniProtKB-ARBA"/>
</dbReference>
<dbReference type="AlphaFoldDB" id="A0A5N7DHK8"/>
<evidence type="ECO:0000256" key="5">
    <source>
        <dbReference type="ARBA" id="ARBA00009699"/>
    </source>
</evidence>
<keyword evidence="15" id="KW-0326">Glycosidase</keyword>
<evidence type="ECO:0000256" key="10">
    <source>
        <dbReference type="ARBA" id="ARBA00022833"/>
    </source>
</evidence>
<dbReference type="InterPro" id="IPR011032">
    <property type="entry name" value="GroES-like_sf"/>
</dbReference>
<evidence type="ECO:0000256" key="9">
    <source>
        <dbReference type="ARBA" id="ARBA00022801"/>
    </source>
</evidence>
<feature type="domain" description="Enoyl reductase (ER)" evidence="18">
    <location>
        <begin position="410"/>
        <end position="746"/>
    </location>
</feature>
<dbReference type="RefSeq" id="XP_031943265.1">
    <property type="nucleotide sequence ID" value="XM_032084511.1"/>
</dbReference>
<dbReference type="InterPro" id="IPR020843">
    <property type="entry name" value="ER"/>
</dbReference>
<dbReference type="PROSITE" id="PS00059">
    <property type="entry name" value="ADH_ZINC"/>
    <property type="match status" value="1"/>
</dbReference>
<dbReference type="Pfam" id="PF00107">
    <property type="entry name" value="ADH_zinc_N"/>
    <property type="match status" value="1"/>
</dbReference>
<dbReference type="CDD" id="cd08297">
    <property type="entry name" value="CAD3"/>
    <property type="match status" value="1"/>
</dbReference>
<proteinExistence type="inferred from homology"/>
<dbReference type="GO" id="GO:0009272">
    <property type="term" value="P:fungal-type cell wall biogenesis"/>
    <property type="evidence" value="ECO:0007669"/>
    <property type="project" value="TreeGrafter"/>
</dbReference>
<comment type="subcellular location">
    <subcellularLocation>
        <location evidence="3">Endomembrane system</location>
    </subcellularLocation>
</comment>
<dbReference type="InterPro" id="IPR036291">
    <property type="entry name" value="NAD(P)-bd_dom_sf"/>
</dbReference>
<comment type="similarity">
    <text evidence="5">Belongs to the glycosyl hydrolase 76 family.</text>
</comment>
<keyword evidence="10 16" id="KW-0862">Zinc</keyword>
<dbReference type="InterPro" id="IPR013149">
    <property type="entry name" value="ADH-like_C"/>
</dbReference>
<dbReference type="Gene3D" id="3.90.180.10">
    <property type="entry name" value="Medium-chain alcohol dehydrogenases, catalytic domain"/>
    <property type="match status" value="1"/>
</dbReference>
<evidence type="ECO:0000256" key="14">
    <source>
        <dbReference type="ARBA" id="ARBA00023180"/>
    </source>
</evidence>
<feature type="region of interest" description="Disordered" evidence="17">
    <location>
        <begin position="348"/>
        <end position="377"/>
    </location>
</feature>
<evidence type="ECO:0000256" key="16">
    <source>
        <dbReference type="RuleBase" id="RU361277"/>
    </source>
</evidence>
<organism evidence="19 20">
    <name type="scientific">Aspergillus pseudonomiae</name>
    <dbReference type="NCBI Taxonomy" id="1506151"/>
    <lineage>
        <taxon>Eukaryota</taxon>
        <taxon>Fungi</taxon>
        <taxon>Dikarya</taxon>
        <taxon>Ascomycota</taxon>
        <taxon>Pezizomycotina</taxon>
        <taxon>Eurotiomycetes</taxon>
        <taxon>Eurotiomycetidae</taxon>
        <taxon>Eurotiales</taxon>
        <taxon>Aspergillaceae</taxon>
        <taxon>Aspergillus</taxon>
        <taxon>Aspergillus subgen. Circumdati</taxon>
    </lineage>
</organism>
<dbReference type="EMBL" id="ML736756">
    <property type="protein sequence ID" value="KAE8405946.1"/>
    <property type="molecule type" value="Genomic_DNA"/>
</dbReference>
<dbReference type="PANTHER" id="PTHR12145">
    <property type="entry name" value="MANNAN ENDO-1,6-ALPHA-MANNOSIDASE DCW1"/>
    <property type="match status" value="1"/>
</dbReference>
<comment type="catalytic activity">
    <reaction evidence="1">
        <text>Random hydrolysis of (1-&gt;6)-alpha-D-mannosidic linkages in unbranched (1-&gt;6)-mannans.</text>
        <dbReference type="EC" id="3.2.1.101"/>
    </reaction>
</comment>
<dbReference type="GO" id="GO:0012505">
    <property type="term" value="C:endomembrane system"/>
    <property type="evidence" value="ECO:0007669"/>
    <property type="project" value="UniProtKB-SubCell"/>
</dbReference>
<keyword evidence="14" id="KW-0325">Glycoprotein</keyword>
<evidence type="ECO:0000256" key="3">
    <source>
        <dbReference type="ARBA" id="ARBA00004308"/>
    </source>
</evidence>
<evidence type="ECO:0000256" key="17">
    <source>
        <dbReference type="SAM" id="MobiDB-lite"/>
    </source>
</evidence>
<keyword evidence="8" id="KW-0732">Signal</keyword>
<dbReference type="OrthoDB" id="4187847at2759"/>
<evidence type="ECO:0000259" key="18">
    <source>
        <dbReference type="SMART" id="SM00829"/>
    </source>
</evidence>
<keyword evidence="7 16" id="KW-0479">Metal-binding</keyword>
<accession>A0A5N7DHK8</accession>
<dbReference type="GO" id="GO:0008270">
    <property type="term" value="F:zinc ion binding"/>
    <property type="evidence" value="ECO:0007669"/>
    <property type="project" value="InterPro"/>
</dbReference>
<evidence type="ECO:0000256" key="6">
    <source>
        <dbReference type="ARBA" id="ARBA00012350"/>
    </source>
</evidence>
<comment type="cofactor">
    <cofactor evidence="2 16">
        <name>Zn(2+)</name>
        <dbReference type="ChEBI" id="CHEBI:29105"/>
    </cofactor>
</comment>
<dbReference type="Gene3D" id="3.40.50.720">
    <property type="entry name" value="NAD(P)-binding Rossmann-like Domain"/>
    <property type="match status" value="1"/>
</dbReference>
<dbReference type="FunFam" id="1.50.10.20:FF:000006">
    <property type="entry name" value="Mannan endo-1,6-alpha-mannosidase"/>
    <property type="match status" value="1"/>
</dbReference>
<dbReference type="SUPFAM" id="SSF51735">
    <property type="entry name" value="NAD(P)-binding Rossmann-fold domains"/>
    <property type="match status" value="1"/>
</dbReference>
<keyword evidence="12" id="KW-0520">NAD</keyword>
<dbReference type="Proteomes" id="UP000325579">
    <property type="component" value="Unassembled WGS sequence"/>
</dbReference>
<dbReference type="Pfam" id="PF08240">
    <property type="entry name" value="ADH_N"/>
    <property type="match status" value="1"/>
</dbReference>
<keyword evidence="11" id="KW-0560">Oxidoreductase</keyword>
<dbReference type="Pfam" id="PF03663">
    <property type="entry name" value="Glyco_hydro_76"/>
    <property type="match status" value="1"/>
</dbReference>
<keyword evidence="20" id="KW-1185">Reference proteome</keyword>
<dbReference type="InterPro" id="IPR014480">
    <property type="entry name" value="Mannan-1_6-alpha_mannosidase"/>
</dbReference>
<gene>
    <name evidence="19" type="ORF">BDV37DRAFT_270171</name>
</gene>
<dbReference type="SUPFAM" id="SSF48208">
    <property type="entry name" value="Six-hairpin glycosidases"/>
    <property type="match status" value="1"/>
</dbReference>
<evidence type="ECO:0000256" key="4">
    <source>
        <dbReference type="ARBA" id="ARBA00008072"/>
    </source>
</evidence>
<evidence type="ECO:0000256" key="1">
    <source>
        <dbReference type="ARBA" id="ARBA00001452"/>
    </source>
</evidence>
<comment type="similarity">
    <text evidence="4 16">Belongs to the zinc-containing alcohol dehydrogenase family.</text>
</comment>
<reference evidence="19 20" key="1">
    <citation type="submission" date="2019-04" db="EMBL/GenBank/DDBJ databases">
        <authorList>
            <consortium name="DOE Joint Genome Institute"/>
            <person name="Mondo S."/>
            <person name="Kjaerbolling I."/>
            <person name="Vesth T."/>
            <person name="Frisvad J.C."/>
            <person name="Nybo J.L."/>
            <person name="Theobald S."/>
            <person name="Kildgaard S."/>
            <person name="Isbrandt T."/>
            <person name="Kuo A."/>
            <person name="Sato A."/>
            <person name="Lyhne E.K."/>
            <person name="Kogle M.E."/>
            <person name="Wiebenga A."/>
            <person name="Kun R.S."/>
            <person name="Lubbers R.J."/>
            <person name="Makela M.R."/>
            <person name="Barry K."/>
            <person name="Chovatia M."/>
            <person name="Clum A."/>
            <person name="Daum C."/>
            <person name="Haridas S."/>
            <person name="He G."/>
            <person name="LaButti K."/>
            <person name="Lipzen A."/>
            <person name="Riley R."/>
            <person name="Salamov A."/>
            <person name="Simmons B.A."/>
            <person name="Magnuson J.K."/>
            <person name="Henrissat B."/>
            <person name="Mortensen U.H."/>
            <person name="Larsen T.O."/>
            <person name="Devries R.P."/>
            <person name="Grigoriev I.V."/>
            <person name="Machida M."/>
            <person name="Baker S.E."/>
            <person name="Andersen M.R."/>
            <person name="Cantor M.N."/>
            <person name="Hua S.X."/>
        </authorList>
    </citation>
    <scope>NUCLEOTIDE SEQUENCE [LARGE SCALE GENOMIC DNA]</scope>
    <source>
        <strain evidence="19 20">CBS 119388</strain>
    </source>
</reference>
<dbReference type="InterPro" id="IPR002328">
    <property type="entry name" value="ADH_Zn_CS"/>
</dbReference>
<evidence type="ECO:0000256" key="11">
    <source>
        <dbReference type="ARBA" id="ARBA00023002"/>
    </source>
</evidence>
<evidence type="ECO:0000313" key="20">
    <source>
        <dbReference type="Proteomes" id="UP000325579"/>
    </source>
</evidence>
<evidence type="ECO:0000256" key="7">
    <source>
        <dbReference type="ARBA" id="ARBA00022723"/>
    </source>
</evidence>
<dbReference type="SMART" id="SM00829">
    <property type="entry name" value="PKS_ER"/>
    <property type="match status" value="1"/>
</dbReference>
<dbReference type="InterPro" id="IPR008928">
    <property type="entry name" value="6-hairpin_glycosidase_sf"/>
</dbReference>
<keyword evidence="13" id="KW-0472">Membrane</keyword>
<evidence type="ECO:0000256" key="8">
    <source>
        <dbReference type="ARBA" id="ARBA00022729"/>
    </source>
</evidence>
<evidence type="ECO:0000313" key="19">
    <source>
        <dbReference type="EMBL" id="KAE8405946.1"/>
    </source>
</evidence>
<name>A0A5N7DHK8_9EURO</name>
<dbReference type="PANTHER" id="PTHR12145:SF36">
    <property type="entry name" value="MANNAN ENDO-1,6-ALPHA-MANNOSIDASE DCW1"/>
    <property type="match status" value="1"/>
</dbReference>